<reference evidence="2" key="1">
    <citation type="journal article" date="2020" name="Stud. Mycol.">
        <title>101 Dothideomycetes genomes: a test case for predicting lifestyles and emergence of pathogens.</title>
        <authorList>
            <person name="Haridas S."/>
            <person name="Albert R."/>
            <person name="Binder M."/>
            <person name="Bloem J."/>
            <person name="Labutti K."/>
            <person name="Salamov A."/>
            <person name="Andreopoulos B."/>
            <person name="Baker S."/>
            <person name="Barry K."/>
            <person name="Bills G."/>
            <person name="Bluhm B."/>
            <person name="Cannon C."/>
            <person name="Castanera R."/>
            <person name="Culley D."/>
            <person name="Daum C."/>
            <person name="Ezra D."/>
            <person name="Gonzalez J."/>
            <person name="Henrissat B."/>
            <person name="Kuo A."/>
            <person name="Liang C."/>
            <person name="Lipzen A."/>
            <person name="Lutzoni F."/>
            <person name="Magnuson J."/>
            <person name="Mondo S."/>
            <person name="Nolan M."/>
            <person name="Ohm R."/>
            <person name="Pangilinan J."/>
            <person name="Park H.-J."/>
            <person name="Ramirez L."/>
            <person name="Alfaro M."/>
            <person name="Sun H."/>
            <person name="Tritt A."/>
            <person name="Yoshinaga Y."/>
            <person name="Zwiers L.-H."/>
            <person name="Turgeon B."/>
            <person name="Goodwin S."/>
            <person name="Spatafora J."/>
            <person name="Crous P."/>
            <person name="Grigoriev I."/>
        </authorList>
    </citation>
    <scope>NUCLEOTIDE SEQUENCE</scope>
    <source>
        <strain evidence="2">CBS 119687</strain>
    </source>
</reference>
<name>A0A6A6AV00_9PLEO</name>
<proteinExistence type="predicted"/>
<sequence length="220" mass="24448">MSSNTLDNTSRALHALFCYAWDKFEAHQAEEANAMCRRLLLEPRLSPLGWAGCHLVLAHSPDQSVEHAQAALEAYQNLFSDEPALTELHLQSQKQLIELTERVLAERQQIDAEYSLQLDEMGEADEMEEDTEEEEEDDTDEEEEGDMEDDDEEDVGGVIELFGDQTQRTADAPEVADTHASDVQTAALRSSLLALPLTSGLPTPAGSKRPSRHPTDTDNK</sequence>
<evidence type="ECO:0000313" key="3">
    <source>
        <dbReference type="Proteomes" id="UP000799771"/>
    </source>
</evidence>
<gene>
    <name evidence="2" type="ORF">P153DRAFT_380607</name>
</gene>
<dbReference type="EMBL" id="ML977497">
    <property type="protein sequence ID" value="KAF2134795.1"/>
    <property type="molecule type" value="Genomic_DNA"/>
</dbReference>
<keyword evidence="3" id="KW-1185">Reference proteome</keyword>
<dbReference type="RefSeq" id="XP_033529182.1">
    <property type="nucleotide sequence ID" value="XM_033669940.1"/>
</dbReference>
<feature type="region of interest" description="Disordered" evidence="1">
    <location>
        <begin position="195"/>
        <end position="220"/>
    </location>
</feature>
<dbReference type="OrthoDB" id="3635877at2759"/>
<accession>A0A6A6AV00</accession>
<organism evidence="2 3">
    <name type="scientific">Dothidotthia symphoricarpi CBS 119687</name>
    <dbReference type="NCBI Taxonomy" id="1392245"/>
    <lineage>
        <taxon>Eukaryota</taxon>
        <taxon>Fungi</taxon>
        <taxon>Dikarya</taxon>
        <taxon>Ascomycota</taxon>
        <taxon>Pezizomycotina</taxon>
        <taxon>Dothideomycetes</taxon>
        <taxon>Pleosporomycetidae</taxon>
        <taxon>Pleosporales</taxon>
        <taxon>Dothidotthiaceae</taxon>
        <taxon>Dothidotthia</taxon>
    </lineage>
</organism>
<dbReference type="AlphaFoldDB" id="A0A6A6AV00"/>
<dbReference type="Proteomes" id="UP000799771">
    <property type="component" value="Unassembled WGS sequence"/>
</dbReference>
<dbReference type="GeneID" id="54410372"/>
<protein>
    <submittedName>
        <fullName evidence="2">Uncharacterized protein</fullName>
    </submittedName>
</protein>
<feature type="region of interest" description="Disordered" evidence="1">
    <location>
        <begin position="116"/>
        <end position="183"/>
    </location>
</feature>
<feature type="compositionally biased region" description="Acidic residues" evidence="1">
    <location>
        <begin position="120"/>
        <end position="155"/>
    </location>
</feature>
<evidence type="ECO:0000313" key="2">
    <source>
        <dbReference type="EMBL" id="KAF2134795.1"/>
    </source>
</evidence>
<evidence type="ECO:0000256" key="1">
    <source>
        <dbReference type="SAM" id="MobiDB-lite"/>
    </source>
</evidence>